<feature type="compositionally biased region" description="Low complexity" evidence="4">
    <location>
        <begin position="955"/>
        <end position="965"/>
    </location>
</feature>
<feature type="compositionally biased region" description="Polar residues" evidence="4">
    <location>
        <begin position="261"/>
        <end position="288"/>
    </location>
</feature>
<evidence type="ECO:0000313" key="6">
    <source>
        <dbReference type="Proteomes" id="UP000050795"/>
    </source>
</evidence>
<dbReference type="WBParaSite" id="TREG1_15400.1">
    <property type="protein sequence ID" value="TREG1_15400.1"/>
    <property type="gene ID" value="TREG1_15400"/>
</dbReference>
<feature type="region of interest" description="Disordered" evidence="4">
    <location>
        <begin position="817"/>
        <end position="851"/>
    </location>
</feature>
<feature type="compositionally biased region" description="Low complexity" evidence="4">
    <location>
        <begin position="892"/>
        <end position="912"/>
    </location>
</feature>
<evidence type="ECO:0000256" key="1">
    <source>
        <dbReference type="ARBA" id="ARBA00009452"/>
    </source>
</evidence>
<feature type="coiled-coil region" evidence="3">
    <location>
        <begin position="487"/>
        <end position="514"/>
    </location>
</feature>
<dbReference type="InterPro" id="IPR001715">
    <property type="entry name" value="CH_dom"/>
</dbReference>
<evidence type="ECO:0000256" key="3">
    <source>
        <dbReference type="SAM" id="Coils"/>
    </source>
</evidence>
<dbReference type="Proteomes" id="UP000050795">
    <property type="component" value="Unassembled WGS sequence"/>
</dbReference>
<feature type="coiled-coil region" evidence="3">
    <location>
        <begin position="182"/>
        <end position="244"/>
    </location>
</feature>
<feature type="region of interest" description="Disordered" evidence="4">
    <location>
        <begin position="108"/>
        <end position="141"/>
    </location>
</feature>
<dbReference type="PROSITE" id="PS50021">
    <property type="entry name" value="CH"/>
    <property type="match status" value="1"/>
</dbReference>
<dbReference type="Pfam" id="PF00307">
    <property type="entry name" value="CH"/>
    <property type="match status" value="1"/>
</dbReference>
<feature type="compositionally biased region" description="Basic and acidic residues" evidence="4">
    <location>
        <begin position="1068"/>
        <end position="1083"/>
    </location>
</feature>
<evidence type="ECO:0000313" key="7">
    <source>
        <dbReference type="WBParaSite" id="TREG1_15400.1"/>
    </source>
</evidence>
<feature type="compositionally biased region" description="Polar residues" evidence="4">
    <location>
        <begin position="839"/>
        <end position="851"/>
    </location>
</feature>
<organism evidence="6 7">
    <name type="scientific">Trichobilharzia regenti</name>
    <name type="common">Nasal bird schistosome</name>
    <dbReference type="NCBI Taxonomy" id="157069"/>
    <lineage>
        <taxon>Eukaryota</taxon>
        <taxon>Metazoa</taxon>
        <taxon>Spiralia</taxon>
        <taxon>Lophotrochozoa</taxon>
        <taxon>Platyhelminthes</taxon>
        <taxon>Trematoda</taxon>
        <taxon>Digenea</taxon>
        <taxon>Strigeidida</taxon>
        <taxon>Schistosomatoidea</taxon>
        <taxon>Schistosomatidae</taxon>
        <taxon>Trichobilharzia</taxon>
    </lineage>
</organism>
<sequence length="1300" mass="142900">MLQEPILHLSSEKENLNSAFLPTITHPKKKTDKSNTEDTKSFYKIPTQDKKMPGISTLPRTHGHFRSGSTNTDSVFVHPNSQVSCKVRAADEPTLKKSSSYQNIKIANSGKNQTSMHLSNLQATQQSKKRNMNSKQKHHGSVANIPTVCSKNTELTSSEPHFQTHLNTQSNAHRISVNSDLLSRVEREKKQYEARISELTQVTETRKMEIEKLTFEVRRAKEEASKALLMVEDAKLENAQLRNQLLALGSPCKKDGDQGCTVETHQNPKQNSINPTSRKPFTYTSSPPESLGTTTRLTPGGATTVLTGAVTASSRSSEWNDTATGFDLCSAEDPVTYSANYPSDLESLRGNRSQSENAVVSVATLQGRLLQMEEANYTTNEELQATLQELWDLQRSVDEAHEEAHSLAFERAILLEALATQTSKLEHCRFQIEQLKHLLLTDRSAQTLGTRENHFCELYASIEQEKQVLLGQNNDLAQSSESLARECRILTEKASALQDSYDALEAEHHSLEKVYQSVFSELNSLKCKVSTECHRCSISKQDDASSQRKEVSVAIQTDSFFFTDSARSQQSPAINENQKKFNEITSELHKIKEKYEILLCDREREQTEWRLYERDLLKAVQVADGIKTESELESRRLNSENLSLKEQVEKLTKESNQLNSEIRQLKDKINLLSSSKKPDTEHSVVDNHQSSRLDKQCIGSASFPSSVTNQSVLSTIAQNVCANASTTSTTSSSTYLTTNNTPSSCRLTPGTITDSTYPGRSSIMHSYSTHRPSGFNHASHLHPTYPGSPGAPGRPSALSTGPTVRSLIQSIENQVKAVQHQKRSTSSVSVNSTRPARLYTNSTNNGTANNRQNASQCLTLMSPIGYPGKSNNTSIGGACGAAGGVGVNANSNGTNSSSSSSNNVGSNNIVGSMATPKSRTTITDPVIPSEINRKIKNQENTDLNLMHSSAPGGPSSSMLSSTNQNSMKKYSIDNNQRNLKTPLGTSTIMNSTGTTVFSNLNQFTKTDSKDVLLRRNNSICGPNVKNNVVGNTVTESSNSTPSGGVHQSLSADNAPSNTILTNTQGSFDKNKHESSMHNKESPPRKLELISLRRFTSPTITDSNKSKVNHTTNLSANVNPYLNESDISTNSINEDLLSVEASADHANTSTSFHSSIHQVWQDPLQELARLTGAGSKRNALLRWCQSRVLGYPGVEVTNFSSSWNNGLAFCALLHTYVPSKIPWNDLVTSNGLPVDKRRCFETAFKVAESEGIPTTLQLQDMLTTERPDWSSIMTYITSIYRHYEVEALNPSSPTGTSTGIP</sequence>
<feature type="compositionally biased region" description="Low complexity" evidence="4">
    <location>
        <begin position="787"/>
        <end position="797"/>
    </location>
</feature>
<feature type="coiled-coil region" evidence="3">
    <location>
        <begin position="634"/>
        <end position="675"/>
    </location>
</feature>
<comment type="similarity">
    <text evidence="1">Belongs to the cytospin-A family.</text>
</comment>
<feature type="compositionally biased region" description="Low complexity" evidence="4">
    <location>
        <begin position="292"/>
        <end position="302"/>
    </location>
</feature>
<reference evidence="7" key="2">
    <citation type="submission" date="2023-11" db="UniProtKB">
        <authorList>
            <consortium name="WormBaseParasite"/>
        </authorList>
    </citation>
    <scope>IDENTIFICATION</scope>
</reference>
<feature type="compositionally biased region" description="Basic residues" evidence="4">
    <location>
        <begin position="127"/>
        <end position="140"/>
    </location>
</feature>
<keyword evidence="2 3" id="KW-0175">Coiled coil</keyword>
<feature type="domain" description="Calponin-homology (CH)" evidence="5">
    <location>
        <begin position="1173"/>
        <end position="1283"/>
    </location>
</feature>
<dbReference type="InterPro" id="IPR050540">
    <property type="entry name" value="F-actin_Monoox_Mical"/>
</dbReference>
<feature type="region of interest" description="Disordered" evidence="4">
    <location>
        <begin position="892"/>
        <end position="965"/>
    </location>
</feature>
<dbReference type="PANTHER" id="PTHR23167:SF69">
    <property type="entry name" value="FI18193P1"/>
    <property type="match status" value="1"/>
</dbReference>
<keyword evidence="6" id="KW-1185">Reference proteome</keyword>
<protein>
    <recommendedName>
        <fullName evidence="5">Calponin-homology (CH) domain-containing protein</fullName>
    </recommendedName>
</protein>
<evidence type="ECO:0000259" key="5">
    <source>
        <dbReference type="PROSITE" id="PS50021"/>
    </source>
</evidence>
<evidence type="ECO:0000256" key="4">
    <source>
        <dbReference type="SAM" id="MobiDB-lite"/>
    </source>
</evidence>
<dbReference type="FunFam" id="1.10.418.10:FF:000020">
    <property type="entry name" value="Cytospin-A isoform 1"/>
    <property type="match status" value="1"/>
</dbReference>
<dbReference type="InterPro" id="IPR036872">
    <property type="entry name" value="CH_dom_sf"/>
</dbReference>
<feature type="region of interest" description="Disordered" evidence="4">
    <location>
        <begin position="254"/>
        <end position="302"/>
    </location>
</feature>
<reference evidence="6" key="1">
    <citation type="submission" date="2022-06" db="EMBL/GenBank/DDBJ databases">
        <authorList>
            <person name="Berger JAMES D."/>
            <person name="Berger JAMES D."/>
        </authorList>
    </citation>
    <scope>NUCLEOTIDE SEQUENCE [LARGE SCALE GENOMIC DNA]</scope>
</reference>
<accession>A0AA85J797</accession>
<feature type="compositionally biased region" description="Low complexity" evidence="4">
    <location>
        <begin position="824"/>
        <end position="834"/>
    </location>
</feature>
<feature type="compositionally biased region" description="Polar residues" evidence="4">
    <location>
        <begin position="108"/>
        <end position="126"/>
    </location>
</feature>
<feature type="region of interest" description="Disordered" evidence="4">
    <location>
        <begin position="1030"/>
        <end position="1083"/>
    </location>
</feature>
<name>A0AA85J797_TRIRE</name>
<dbReference type="Gene3D" id="1.10.418.10">
    <property type="entry name" value="Calponin-like domain"/>
    <property type="match status" value="1"/>
</dbReference>
<dbReference type="SMART" id="SM00033">
    <property type="entry name" value="CH"/>
    <property type="match status" value="1"/>
</dbReference>
<evidence type="ECO:0000256" key="2">
    <source>
        <dbReference type="ARBA" id="ARBA00023054"/>
    </source>
</evidence>
<dbReference type="SUPFAM" id="SSF47576">
    <property type="entry name" value="Calponin-homology domain, CH-domain"/>
    <property type="match status" value="1"/>
</dbReference>
<feature type="compositionally biased region" description="Polar residues" evidence="4">
    <location>
        <begin position="1035"/>
        <end position="1067"/>
    </location>
</feature>
<feature type="region of interest" description="Disordered" evidence="4">
    <location>
        <begin position="767"/>
        <end position="802"/>
    </location>
</feature>
<proteinExistence type="inferred from homology"/>
<dbReference type="PANTHER" id="PTHR23167">
    <property type="entry name" value="CALPONIN HOMOLOGY DOMAIN-CONTAINING PROTEIN DDB_G0272472-RELATED"/>
    <property type="match status" value="1"/>
</dbReference>